<dbReference type="AlphaFoldDB" id="A0A1R3JLC4"/>
<accession>A0A1R3JLC4</accession>
<protein>
    <submittedName>
        <fullName evidence="1">Uncharacterized protein</fullName>
    </submittedName>
</protein>
<dbReference type="EMBL" id="AWWV01007616">
    <property type="protein sequence ID" value="OMO95636.1"/>
    <property type="molecule type" value="Genomic_DNA"/>
</dbReference>
<reference evidence="1 2" key="1">
    <citation type="submission" date="2013-09" db="EMBL/GenBank/DDBJ databases">
        <title>Corchorus capsularis genome sequencing.</title>
        <authorList>
            <person name="Alam M."/>
            <person name="Haque M.S."/>
            <person name="Islam M.S."/>
            <person name="Emdad E.M."/>
            <person name="Islam M.M."/>
            <person name="Ahmed B."/>
            <person name="Halim A."/>
            <person name="Hossen Q.M.M."/>
            <person name="Hossain M.Z."/>
            <person name="Ahmed R."/>
            <person name="Khan M.M."/>
            <person name="Islam R."/>
            <person name="Rashid M.M."/>
            <person name="Khan S.A."/>
            <person name="Rahman M.S."/>
            <person name="Alam M."/>
        </authorList>
    </citation>
    <scope>NUCLEOTIDE SEQUENCE [LARGE SCALE GENOMIC DNA]</scope>
    <source>
        <strain evidence="2">cv. CVL-1</strain>
        <tissue evidence="1">Whole seedling</tissue>
    </source>
</reference>
<name>A0A1R3JLC4_COCAP</name>
<dbReference type="Proteomes" id="UP000188268">
    <property type="component" value="Unassembled WGS sequence"/>
</dbReference>
<evidence type="ECO:0000313" key="1">
    <source>
        <dbReference type="EMBL" id="OMO95636.1"/>
    </source>
</evidence>
<keyword evidence="2" id="KW-1185">Reference proteome</keyword>
<organism evidence="1 2">
    <name type="scientific">Corchorus capsularis</name>
    <name type="common">Jute</name>
    <dbReference type="NCBI Taxonomy" id="210143"/>
    <lineage>
        <taxon>Eukaryota</taxon>
        <taxon>Viridiplantae</taxon>
        <taxon>Streptophyta</taxon>
        <taxon>Embryophyta</taxon>
        <taxon>Tracheophyta</taxon>
        <taxon>Spermatophyta</taxon>
        <taxon>Magnoliopsida</taxon>
        <taxon>eudicotyledons</taxon>
        <taxon>Gunneridae</taxon>
        <taxon>Pentapetalae</taxon>
        <taxon>rosids</taxon>
        <taxon>malvids</taxon>
        <taxon>Malvales</taxon>
        <taxon>Malvaceae</taxon>
        <taxon>Grewioideae</taxon>
        <taxon>Apeibeae</taxon>
        <taxon>Corchorus</taxon>
    </lineage>
</organism>
<proteinExistence type="predicted"/>
<gene>
    <name evidence="1" type="ORF">CCACVL1_05337</name>
</gene>
<sequence>MVSPQSNDLAGLLTWPNGTLMMPIEKHRVGKVFVAELAWLLALSSSLLPADVAKWDPRDANYKVPRRGAHLMDCSKANIRVTSPEIVMALLEVQVPVLFNEMASGGDASLEVGISTPAIAETSTPAVRNAVHPRLRQHLNSLNPVSKKSLKVNKNQQQEQNKFLNPFAIS</sequence>
<comment type="caution">
    <text evidence="1">The sequence shown here is derived from an EMBL/GenBank/DDBJ whole genome shotgun (WGS) entry which is preliminary data.</text>
</comment>
<dbReference type="Gramene" id="OMO95636">
    <property type="protein sequence ID" value="OMO95636"/>
    <property type="gene ID" value="CCACVL1_05337"/>
</dbReference>
<evidence type="ECO:0000313" key="2">
    <source>
        <dbReference type="Proteomes" id="UP000188268"/>
    </source>
</evidence>